<feature type="transmembrane region" description="Helical" evidence="1">
    <location>
        <begin position="104"/>
        <end position="124"/>
    </location>
</feature>
<protein>
    <submittedName>
        <fullName evidence="2">Uncharacterized protein</fullName>
    </submittedName>
</protein>
<comment type="caution">
    <text evidence="2">The sequence shown here is derived from an EMBL/GenBank/DDBJ whole genome shotgun (WGS) entry which is preliminary data.</text>
</comment>
<accession>A0A2P8HDK5</accession>
<evidence type="ECO:0000256" key="1">
    <source>
        <dbReference type="SAM" id="Phobius"/>
    </source>
</evidence>
<evidence type="ECO:0000313" key="2">
    <source>
        <dbReference type="EMBL" id="PSL44310.1"/>
    </source>
</evidence>
<dbReference type="OrthoDB" id="961830at2"/>
<keyword evidence="1" id="KW-1133">Transmembrane helix</keyword>
<proteinExistence type="predicted"/>
<dbReference type="AlphaFoldDB" id="A0A2P8HDK5"/>
<feature type="transmembrane region" description="Helical" evidence="1">
    <location>
        <begin position="68"/>
        <end position="92"/>
    </location>
</feature>
<sequence>MNQNDERLQEWLDKGGQGVFGDVSSQDIESYRFLFEKLKESPSEGLPYNFSSKLTARLKEKVYRKSNLRFYISTVAIFIVGLTLSYGCMLVVNQRYANELLAAVWGYKWVCVLALICVLTVQWVDNELLRDGSQN</sequence>
<name>A0A2P8HDK5_CHINA</name>
<dbReference type="RefSeq" id="WP_106530591.1">
    <property type="nucleotide sequence ID" value="NZ_PYAW01000006.1"/>
</dbReference>
<reference evidence="2 3" key="1">
    <citation type="submission" date="2018-03" db="EMBL/GenBank/DDBJ databases">
        <title>Genomic Encyclopedia of Archaeal and Bacterial Type Strains, Phase II (KMG-II): from individual species to whole genera.</title>
        <authorList>
            <person name="Goeker M."/>
        </authorList>
    </citation>
    <scope>NUCLEOTIDE SEQUENCE [LARGE SCALE GENOMIC DNA]</scope>
    <source>
        <strain evidence="2 3">DSM 24859</strain>
    </source>
</reference>
<gene>
    <name evidence="2" type="ORF">CLV51_106176</name>
</gene>
<keyword evidence="3" id="KW-1185">Reference proteome</keyword>
<keyword evidence="1" id="KW-0812">Transmembrane</keyword>
<keyword evidence="1" id="KW-0472">Membrane</keyword>
<dbReference type="Proteomes" id="UP000240971">
    <property type="component" value="Unassembled WGS sequence"/>
</dbReference>
<organism evidence="2 3">
    <name type="scientific">Chitinophaga niastensis</name>
    <dbReference type="NCBI Taxonomy" id="536980"/>
    <lineage>
        <taxon>Bacteria</taxon>
        <taxon>Pseudomonadati</taxon>
        <taxon>Bacteroidota</taxon>
        <taxon>Chitinophagia</taxon>
        <taxon>Chitinophagales</taxon>
        <taxon>Chitinophagaceae</taxon>
        <taxon>Chitinophaga</taxon>
    </lineage>
</organism>
<evidence type="ECO:0000313" key="3">
    <source>
        <dbReference type="Proteomes" id="UP000240971"/>
    </source>
</evidence>
<dbReference type="EMBL" id="PYAW01000006">
    <property type="protein sequence ID" value="PSL44310.1"/>
    <property type="molecule type" value="Genomic_DNA"/>
</dbReference>